<evidence type="ECO:0000256" key="5">
    <source>
        <dbReference type="ARBA" id="ARBA00032523"/>
    </source>
</evidence>
<evidence type="ECO:0000256" key="1">
    <source>
        <dbReference type="ARBA" id="ARBA00003810"/>
    </source>
</evidence>
<evidence type="ECO:0000256" key="4">
    <source>
        <dbReference type="ARBA" id="ARBA00023270"/>
    </source>
</evidence>
<name>A0A3S4J4Z6_CHRVL</name>
<evidence type="ECO:0000256" key="3">
    <source>
        <dbReference type="ARBA" id="ARBA00023239"/>
    </source>
</evidence>
<keyword evidence="3" id="KW-0456">Lyase</keyword>
<gene>
    <name evidence="8" type="ORF">NCTC9695_05766</name>
</gene>
<dbReference type="NCBIfam" id="NF002575">
    <property type="entry name" value="PRK02227.1-3"/>
    <property type="match status" value="1"/>
</dbReference>
<evidence type="ECO:0000256" key="6">
    <source>
        <dbReference type="ARBA" id="ARBA00047628"/>
    </source>
</evidence>
<sequence>MAAAVCLIVRVRGQGMKVLISPISTAEAVVAWECGTNIIDIKNINEGSLGASFPWIIREVIARINDPKVVFSATLGDLPHKPGTASLAALGAVSSGVKYVKAGLHGSKDVAEGVELMSAVVRTCKDFDPSVTVVTAGYADYQRFGGLSPQQLVEIAAQSKSDMVMVDTYIKDGKSLFDALNEQQLTEFVQQAHAKGLKVALAGSVRAEHLELLARIGADVVGVRGAVCSGYDRGTTIDPLKAEQFIKAANAIAVAQ</sequence>
<reference evidence="8 9" key="1">
    <citation type="submission" date="2018-12" db="EMBL/GenBank/DDBJ databases">
        <authorList>
            <consortium name="Pathogen Informatics"/>
        </authorList>
    </citation>
    <scope>NUCLEOTIDE SEQUENCE [LARGE SCALE GENOMIC DNA]</scope>
    <source>
        <strain evidence="8 9">NCTC9695</strain>
    </source>
</reference>
<protein>
    <recommendedName>
        <fullName evidence="2">(5-formylfuran-3-yl)methyl phosphate synthase</fullName>
        <ecNumber evidence="2">4.2.3.153</ecNumber>
    </recommendedName>
    <alternativeName>
        <fullName evidence="5">4-(hydroxymethyl)-2-furancarboxaldehyde-phosphate synthase</fullName>
    </alternativeName>
</protein>
<dbReference type="EC" id="4.2.3.153" evidence="2"/>
<evidence type="ECO:0000256" key="2">
    <source>
        <dbReference type="ARBA" id="ARBA00012553"/>
    </source>
</evidence>
<feature type="active site" description="Schiff-base intermediate with substrate" evidence="7">
    <location>
        <position position="42"/>
    </location>
</feature>
<dbReference type="EMBL" id="LR134182">
    <property type="protein sequence ID" value="VEB45256.1"/>
    <property type="molecule type" value="Genomic_DNA"/>
</dbReference>
<evidence type="ECO:0000313" key="8">
    <source>
        <dbReference type="EMBL" id="VEB45256.1"/>
    </source>
</evidence>
<comment type="catalytic activity">
    <reaction evidence="6">
        <text>2 D-glyceraldehyde 3-phosphate = 4-(hydroxymethyl)-2-furancarboxaldehyde phosphate + phosphate + 2 H2O</text>
        <dbReference type="Rhea" id="RHEA:43536"/>
        <dbReference type="ChEBI" id="CHEBI:15377"/>
        <dbReference type="ChEBI" id="CHEBI:43474"/>
        <dbReference type="ChEBI" id="CHEBI:59776"/>
        <dbReference type="ChEBI" id="CHEBI:83407"/>
        <dbReference type="EC" id="4.2.3.153"/>
    </reaction>
</comment>
<dbReference type="Proteomes" id="UP000275777">
    <property type="component" value="Chromosome"/>
</dbReference>
<accession>A0A3S4J4Z6</accession>
<evidence type="ECO:0000256" key="7">
    <source>
        <dbReference type="PIRSR" id="PIRSR015957-1"/>
    </source>
</evidence>
<dbReference type="SUPFAM" id="SSF51366">
    <property type="entry name" value="Ribulose-phoshate binding barrel"/>
    <property type="match status" value="1"/>
</dbReference>
<evidence type="ECO:0000313" key="9">
    <source>
        <dbReference type="Proteomes" id="UP000275777"/>
    </source>
</evidence>
<feature type="active site" description="Proton acceptor" evidence="7">
    <location>
        <position position="101"/>
    </location>
</feature>
<keyword evidence="4" id="KW-0704">Schiff base</keyword>
<comment type="function">
    <text evidence="1">Catalyzes the formation of 4-(hydroxymethyl)-2-furancarboxaldehyde phosphate (4-HFC-P) from two molecules of glyceraldehyde-3-P (GA-3-P).</text>
</comment>
<dbReference type="RefSeq" id="WP_416045135.1">
    <property type="nucleotide sequence ID" value="NZ_CP024028.1"/>
</dbReference>
<dbReference type="GO" id="GO:0016829">
    <property type="term" value="F:lyase activity"/>
    <property type="evidence" value="ECO:0007669"/>
    <property type="project" value="UniProtKB-KW"/>
</dbReference>
<dbReference type="Pfam" id="PF04476">
    <property type="entry name" value="4HFCP_synth"/>
    <property type="match status" value="1"/>
</dbReference>
<dbReference type="InterPro" id="IPR011060">
    <property type="entry name" value="RibuloseP-bd_barrel"/>
</dbReference>
<proteinExistence type="predicted"/>
<dbReference type="PIRSF" id="PIRSF015957">
    <property type="entry name" value="UCP015957"/>
    <property type="match status" value="1"/>
</dbReference>
<dbReference type="InterPro" id="IPR007565">
    <property type="entry name" value="4HFCP_synth"/>
</dbReference>
<dbReference type="AlphaFoldDB" id="A0A3S4J4Z6"/>
<organism evidence="8 9">
    <name type="scientific">Chromobacterium violaceum</name>
    <dbReference type="NCBI Taxonomy" id="536"/>
    <lineage>
        <taxon>Bacteria</taxon>
        <taxon>Pseudomonadati</taxon>
        <taxon>Pseudomonadota</taxon>
        <taxon>Betaproteobacteria</taxon>
        <taxon>Neisseriales</taxon>
        <taxon>Chromobacteriaceae</taxon>
        <taxon>Chromobacterium</taxon>
    </lineage>
</organism>